<organism evidence="1">
    <name type="scientific">Acinetobacter baumannii</name>
    <dbReference type="NCBI Taxonomy" id="470"/>
    <lineage>
        <taxon>Bacteria</taxon>
        <taxon>Pseudomonadati</taxon>
        <taxon>Pseudomonadota</taxon>
        <taxon>Gammaproteobacteria</taxon>
        <taxon>Moraxellales</taxon>
        <taxon>Moraxellaceae</taxon>
        <taxon>Acinetobacter</taxon>
        <taxon>Acinetobacter calcoaceticus/baumannii complex</taxon>
    </lineage>
</organism>
<dbReference type="Pfam" id="PF20390">
    <property type="entry name" value="DUF6685"/>
    <property type="match status" value="1"/>
</dbReference>
<gene>
    <name evidence="1" type="ORF">P255N_00064</name>
</gene>
<evidence type="ECO:0000313" key="1">
    <source>
        <dbReference type="EMBL" id="AMD83571.1"/>
    </source>
</evidence>
<keyword evidence="1" id="KW-0614">Plasmid</keyword>
<dbReference type="InterPro" id="IPR046507">
    <property type="entry name" value="DUF6685"/>
</dbReference>
<reference evidence="1" key="1">
    <citation type="submission" date="2015-09" db="EMBL/GenBank/DDBJ databases">
        <title>Repeated local emergence of carbapenem resistant Acinetobacter baumannii in a single hospital ward.</title>
        <authorList>
            <person name="Schultz M.B."/>
            <person name="Thanh D.P."/>
            <person name="Hoang N.T.D."/>
            <person name="Wick R.R."/>
            <person name="Ingle D.J."/>
            <person name="Hawkey J."/>
            <person name="Edwards D."/>
            <person name="Kenyon J."/>
            <person name="Lan N.P.H."/>
            <person name="Campbell J.I."/>
            <person name="Thwaites G."/>
            <person name="Nhu N.T.K."/>
            <person name="Hall R."/>
            <person name="Fournier-Level A."/>
            <person name="Baker S."/>
            <person name="Holt K.E."/>
        </authorList>
    </citation>
    <scope>NUCLEOTIDE SEQUENCE</scope>
    <source>
        <strain evidence="1">255_n</strain>
        <plasmid evidence="1">p255n_1</plasmid>
    </source>
</reference>
<proteinExistence type="predicted"/>
<accession>A0A125S0N5</accession>
<sequence>MRCRSLSYQLQCSNSTHGRGGEDIGIDRRNWFGSGVKLGVNYWSLGRRQEKACASTPQNRRFLMTHAVDGASWINSTVATLLCGVAFRSQPGALRRIFQSPHGSLVQVTMAPHFECDASDIEGISSSKSAGMPHENVDVFGAYYIDEQNRYARKGKPSL</sequence>
<geneLocation type="plasmid" evidence="1">
    <name>p255n_1</name>
</geneLocation>
<name>A0A125S0N5_ACIBA</name>
<dbReference type="AlphaFoldDB" id="A0A125S0N5"/>
<dbReference type="EMBL" id="KT852971">
    <property type="protein sequence ID" value="AMD83571.1"/>
    <property type="molecule type" value="Genomic_DNA"/>
</dbReference>
<protein>
    <submittedName>
        <fullName evidence="1">Uncharacterized protein</fullName>
    </submittedName>
</protein>